<evidence type="ECO:0000256" key="1">
    <source>
        <dbReference type="SAM" id="Coils"/>
    </source>
</evidence>
<sequence length="993" mass="111351">MPELAARPPQWPITAEWLNFVLRLFWSEIEPSVSNAVKELLTPKLHSALNMVAPVEINPCRLGSEPPKLDEVELLEDQGLGNWMDLKLHCFWHSEPDITVSCKLGSVALPKLKLGFTVYMGLHGECDEPPFFRALMMYMGNGFMHAGDVLNTGQARKDPYIGMTFGDAWTGFNISFVEDAVVSALNGAIAPKLVLPHRMVFPMGSLRQESSLPMDLVMPRPRGCLRITVIGVSKGLVGTEWKLQSLLTGDRSNDPYVTVDLGGARDRMMRTPTCYGDLTPVWEEDNVFHFVVDALGLQHLNFRIYDDGLLQLFREQQIGTASHEDLMARKLGVSVMELFGTRSMNFFDQEQKLDTSCMLDTSWPGHEREDQTKAQLNLSIHWRPIIESKPSLIPQEVFVEDDEDLEPPLWPRFVLRIGLQSLQMQRFKGKRTDMFFAKVAMLPGFNAAGCLEEEPKEGLTEVHSKKVYPQHQGEDRSEMVSRMSGGLLGHAGRVAYFDQGFRFLVHNPTSSKVHLTFYSVADFDKTDVTELGEMTVELNSLLQEKTLSMDLNEPLDNWTGDAPGTFKGHFQLFQIHHSAMRQAMAGSHMQMQTKTAAKQDAMQMAQRASKLRAEAEALEREAHKKNREMSRRSKSNNHMLKVRIIGARGLRAADFSLTSWNTSDPYCVCESGSKSFKTPVIDKTLEPFWDYEGVLNHYKVGSPLKFTVYDKDWSYKDDELGHVTLSGSKLTHGFVGELLLVGAGGSQEAYLKVAVADSYGVFPQDPDDIGGSKLKVRMNGARGFVDAQKGFFGREVSCLYAKCEIPNRARCSMRSQAIEHSGEPEWNYERHMSGFKQGDSLVISVLHEKHGAGKDVVLATRTMSCDEFFPKGFAGMVDLEPQGSSWGGSKLELGSKPQMELQISDSEGKFPKLAVPDSALQVKIVSARGLRAADTYVLQEHSSDPYCVCEVMGKPYSRFRTHTIQKTLVPTWGYKHRLSGSAWFLEGPRKRLT</sequence>
<proteinExistence type="predicted"/>
<comment type="caution">
    <text evidence="3">The sequence shown here is derived from an EMBL/GenBank/DDBJ whole genome shotgun (WGS) entry which is preliminary data.</text>
</comment>
<organism evidence="3 4">
    <name type="scientific">Effrenium voratum</name>
    <dbReference type="NCBI Taxonomy" id="2562239"/>
    <lineage>
        <taxon>Eukaryota</taxon>
        <taxon>Sar</taxon>
        <taxon>Alveolata</taxon>
        <taxon>Dinophyceae</taxon>
        <taxon>Suessiales</taxon>
        <taxon>Symbiodiniaceae</taxon>
        <taxon>Effrenium</taxon>
    </lineage>
</organism>
<keyword evidence="1" id="KW-0175">Coiled coil</keyword>
<dbReference type="Proteomes" id="UP001178507">
    <property type="component" value="Unassembled WGS sequence"/>
</dbReference>
<gene>
    <name evidence="3" type="ORF">EVOR1521_LOCUS4230</name>
</gene>
<evidence type="ECO:0000313" key="4">
    <source>
        <dbReference type="Proteomes" id="UP001178507"/>
    </source>
</evidence>
<dbReference type="SUPFAM" id="SSF49562">
    <property type="entry name" value="C2 domain (Calcium/lipid-binding domain, CaLB)"/>
    <property type="match status" value="4"/>
</dbReference>
<dbReference type="EMBL" id="CAUJNA010000277">
    <property type="protein sequence ID" value="CAJ1374773.1"/>
    <property type="molecule type" value="Genomic_DNA"/>
</dbReference>
<feature type="coiled-coil region" evidence="1">
    <location>
        <begin position="594"/>
        <end position="628"/>
    </location>
</feature>
<evidence type="ECO:0000313" key="3">
    <source>
        <dbReference type="EMBL" id="CAJ1374773.1"/>
    </source>
</evidence>
<evidence type="ECO:0000259" key="2">
    <source>
        <dbReference type="PROSITE" id="PS50004"/>
    </source>
</evidence>
<accession>A0AA36MP47</accession>
<reference evidence="3" key="1">
    <citation type="submission" date="2023-08" db="EMBL/GenBank/DDBJ databases">
        <authorList>
            <person name="Chen Y."/>
            <person name="Shah S."/>
            <person name="Dougan E. K."/>
            <person name="Thang M."/>
            <person name="Chan C."/>
        </authorList>
    </citation>
    <scope>NUCLEOTIDE SEQUENCE</scope>
</reference>
<dbReference type="SMART" id="SM00239">
    <property type="entry name" value="C2"/>
    <property type="match status" value="4"/>
</dbReference>
<dbReference type="Gene3D" id="2.60.40.150">
    <property type="entry name" value="C2 domain"/>
    <property type="match status" value="3"/>
</dbReference>
<dbReference type="CDD" id="cd00030">
    <property type="entry name" value="C2"/>
    <property type="match status" value="2"/>
</dbReference>
<feature type="domain" description="C2" evidence="2">
    <location>
        <begin position="897"/>
        <end position="993"/>
    </location>
</feature>
<dbReference type="PANTHER" id="PTHR45761:SF1">
    <property type="entry name" value="EXTENDED SYNAPTOTAGMIN-LIKE PROTEIN 2, ISOFORM C"/>
    <property type="match status" value="1"/>
</dbReference>
<protein>
    <recommendedName>
        <fullName evidence="2">C2 domain-containing protein</fullName>
    </recommendedName>
</protein>
<feature type="domain" description="C2" evidence="2">
    <location>
        <begin position="202"/>
        <end position="339"/>
    </location>
</feature>
<dbReference type="PANTHER" id="PTHR45761">
    <property type="entry name" value="EXTENDED SYNAPTOTAGMIN-LIKE PROTEIN 2, ISOFORM C"/>
    <property type="match status" value="1"/>
</dbReference>
<dbReference type="InterPro" id="IPR051634">
    <property type="entry name" value="Extended_Synaptotagmin"/>
</dbReference>
<feature type="domain" description="C2" evidence="2">
    <location>
        <begin position="621"/>
        <end position="740"/>
    </location>
</feature>
<dbReference type="Pfam" id="PF00168">
    <property type="entry name" value="C2"/>
    <property type="match status" value="4"/>
</dbReference>
<dbReference type="InterPro" id="IPR000008">
    <property type="entry name" value="C2_dom"/>
</dbReference>
<dbReference type="AlphaFoldDB" id="A0AA36MP47"/>
<name>A0AA36MP47_9DINO</name>
<dbReference type="InterPro" id="IPR035892">
    <property type="entry name" value="C2_domain_sf"/>
</dbReference>
<keyword evidence="4" id="KW-1185">Reference proteome</keyword>
<dbReference type="PROSITE" id="PS50004">
    <property type="entry name" value="C2"/>
    <property type="match status" value="3"/>
</dbReference>